<evidence type="ECO:0000313" key="1">
    <source>
        <dbReference type="EMBL" id="OHB03460.1"/>
    </source>
</evidence>
<protein>
    <submittedName>
        <fullName evidence="1">Uncharacterized protein</fullName>
    </submittedName>
</protein>
<proteinExistence type="predicted"/>
<evidence type="ECO:0000313" key="2">
    <source>
        <dbReference type="Proteomes" id="UP000176800"/>
    </source>
</evidence>
<dbReference type="EMBL" id="MHWE01000018">
    <property type="protein sequence ID" value="OHB03460.1"/>
    <property type="molecule type" value="Genomic_DNA"/>
</dbReference>
<sequence>MQIIENLKNNFLTSALCVEARIKWQQKKERQQRRRRQSASLHDAEFNLSDSFKNINVAS</sequence>
<organism evidence="1 2">
    <name type="scientific">Candidatus Zambryskibacteria bacterium RIFCSPLOWO2_01_FULL_45_21</name>
    <dbReference type="NCBI Taxonomy" id="1802761"/>
    <lineage>
        <taxon>Bacteria</taxon>
        <taxon>Candidatus Zambryskiibacteriota</taxon>
    </lineage>
</organism>
<comment type="caution">
    <text evidence="1">The sequence shown here is derived from an EMBL/GenBank/DDBJ whole genome shotgun (WGS) entry which is preliminary data.</text>
</comment>
<gene>
    <name evidence="1" type="ORF">A3B14_02935</name>
</gene>
<name>A0A1G2U3J3_9BACT</name>
<dbReference type="AlphaFoldDB" id="A0A1G2U3J3"/>
<dbReference type="Proteomes" id="UP000176800">
    <property type="component" value="Unassembled WGS sequence"/>
</dbReference>
<accession>A0A1G2U3J3</accession>
<reference evidence="1 2" key="1">
    <citation type="journal article" date="2016" name="Nat. Commun.">
        <title>Thousands of microbial genomes shed light on interconnected biogeochemical processes in an aquifer system.</title>
        <authorList>
            <person name="Anantharaman K."/>
            <person name="Brown C.T."/>
            <person name="Hug L.A."/>
            <person name="Sharon I."/>
            <person name="Castelle C.J."/>
            <person name="Probst A.J."/>
            <person name="Thomas B.C."/>
            <person name="Singh A."/>
            <person name="Wilkins M.J."/>
            <person name="Karaoz U."/>
            <person name="Brodie E.L."/>
            <person name="Williams K.H."/>
            <person name="Hubbard S.S."/>
            <person name="Banfield J.F."/>
        </authorList>
    </citation>
    <scope>NUCLEOTIDE SEQUENCE [LARGE SCALE GENOMIC DNA]</scope>
</reference>